<gene>
    <name evidence="1" type="ORF">RIB2604_00801590</name>
</gene>
<organism evidence="1 2">
    <name type="scientific">Aspergillus kawachii</name>
    <name type="common">White koji mold</name>
    <name type="synonym">Aspergillus awamori var. kawachi</name>
    <dbReference type="NCBI Taxonomy" id="1069201"/>
    <lineage>
        <taxon>Eukaryota</taxon>
        <taxon>Fungi</taxon>
        <taxon>Dikarya</taxon>
        <taxon>Ascomycota</taxon>
        <taxon>Pezizomycotina</taxon>
        <taxon>Eurotiomycetes</taxon>
        <taxon>Eurotiomycetidae</taxon>
        <taxon>Eurotiales</taxon>
        <taxon>Aspergillaceae</taxon>
        <taxon>Aspergillus</taxon>
        <taxon>Aspergillus subgen. Circumdati</taxon>
    </lineage>
</organism>
<sequence length="150" mass="16815">MPPVKSIQKAKSGAMRWIERSAVSKRQWKANRKLGRIACDHGELKKRKPIEEACRTSSVAVRLYRLSSTLAFQAMVIGKGGAEPLAAARIKLALERDEPHWLMDDNGSVYVTERIKAAHKMNYLDHPAHMAVYGFQIGICGLGDEQRIMV</sequence>
<proteinExistence type="predicted"/>
<protein>
    <submittedName>
        <fullName evidence="1">NADH-ubiquinone oxidoreductase 39 kDa subunit</fullName>
    </submittedName>
</protein>
<name>A0A146F3K3_ASPKA</name>
<accession>A0A146F3K3</accession>
<evidence type="ECO:0000313" key="2">
    <source>
        <dbReference type="Proteomes" id="UP000075230"/>
    </source>
</evidence>
<dbReference type="Proteomes" id="UP000075230">
    <property type="component" value="Unassembled WGS sequence"/>
</dbReference>
<dbReference type="AlphaFoldDB" id="A0A146F3K3"/>
<dbReference type="EMBL" id="BCWF01000008">
    <property type="protein sequence ID" value="GAT20687.1"/>
    <property type="molecule type" value="Genomic_DNA"/>
</dbReference>
<comment type="caution">
    <text evidence="1">The sequence shown here is derived from an EMBL/GenBank/DDBJ whole genome shotgun (WGS) entry which is preliminary data.</text>
</comment>
<reference evidence="1 2" key="1">
    <citation type="journal article" date="2016" name="DNA Res.">
        <title>Genome sequence of Aspergillus luchuensis NBRC 4314.</title>
        <authorList>
            <person name="Yamada O."/>
            <person name="Machida M."/>
            <person name="Hosoyama A."/>
            <person name="Goto M."/>
            <person name="Takahashi T."/>
            <person name="Futagami T."/>
            <person name="Yamagata Y."/>
            <person name="Takeuchi M."/>
            <person name="Kobayashi T."/>
            <person name="Koike H."/>
            <person name="Abe K."/>
            <person name="Asai K."/>
            <person name="Arita M."/>
            <person name="Fujita N."/>
            <person name="Fukuda K."/>
            <person name="Higa K."/>
            <person name="Horikawa H."/>
            <person name="Ishikawa T."/>
            <person name="Jinno K."/>
            <person name="Kato Y."/>
            <person name="Kirimura K."/>
            <person name="Mizutani O."/>
            <person name="Nakasone K."/>
            <person name="Sano M."/>
            <person name="Shiraishi Y."/>
            <person name="Tsukahara M."/>
            <person name="Gomi K."/>
        </authorList>
    </citation>
    <scope>NUCLEOTIDE SEQUENCE [LARGE SCALE GENOMIC DNA]</scope>
    <source>
        <strain evidence="1 2">RIB 2604</strain>
    </source>
</reference>
<evidence type="ECO:0000313" key="1">
    <source>
        <dbReference type="EMBL" id="GAT20687.1"/>
    </source>
</evidence>
<reference evidence="2" key="2">
    <citation type="submission" date="2016-02" db="EMBL/GenBank/DDBJ databases">
        <title>Genome sequencing of Aspergillus luchuensis NBRC 4314.</title>
        <authorList>
            <person name="Yamada O."/>
        </authorList>
    </citation>
    <scope>NUCLEOTIDE SEQUENCE [LARGE SCALE GENOMIC DNA]</scope>
    <source>
        <strain evidence="2">RIB 2604</strain>
    </source>
</reference>
<keyword evidence="1" id="KW-0830">Ubiquinone</keyword>